<dbReference type="Pfam" id="PF01832">
    <property type="entry name" value="Glucosaminidase"/>
    <property type="match status" value="1"/>
</dbReference>
<dbReference type="CAZy" id="GH73">
    <property type="family name" value="Glycoside Hydrolase Family 73"/>
</dbReference>
<evidence type="ECO:0000256" key="1">
    <source>
        <dbReference type="ARBA" id="ARBA00022801"/>
    </source>
</evidence>
<dbReference type="PANTHER" id="PTHR33308">
    <property type="entry name" value="PEPTIDOGLYCAN HYDROLASE FLGJ"/>
    <property type="match status" value="1"/>
</dbReference>
<dbReference type="PANTHER" id="PTHR33308:SF9">
    <property type="entry name" value="PEPTIDOGLYCAN HYDROLASE FLGJ"/>
    <property type="match status" value="1"/>
</dbReference>
<dbReference type="Gene3D" id="1.10.530.10">
    <property type="match status" value="1"/>
</dbReference>
<dbReference type="GO" id="GO:0004040">
    <property type="term" value="F:amidase activity"/>
    <property type="evidence" value="ECO:0007669"/>
    <property type="project" value="InterPro"/>
</dbReference>
<evidence type="ECO:0000259" key="2">
    <source>
        <dbReference type="SMART" id="SM00047"/>
    </source>
</evidence>
<reference evidence="3" key="1">
    <citation type="submission" date="2015-04" db="EMBL/GenBank/DDBJ databases">
        <title>Formation of a single polar flagellum by lateral and polar bacterial flagellar gene sets.</title>
        <authorList>
            <person name="Maruyama Y."/>
            <person name="Kobayashi M."/>
            <person name="Murata K."/>
            <person name="Hashimoto W."/>
        </authorList>
    </citation>
    <scope>NUCLEOTIDE SEQUENCE</scope>
    <source>
        <strain evidence="3">A1</strain>
    </source>
</reference>
<dbReference type="InterPro" id="IPR051056">
    <property type="entry name" value="Glycosyl_Hydrolase_73"/>
</dbReference>
<sequence length="249" mass="26022">MEKATPMRLAELPAFAPNAAFREAVRDTALPMQGSGGFAGLYQQVAGEVADFIANGSSESSSAGAALSAEGRAWQARLAAPVDVSTATSGEDGVTTDAQRQFLSRIAPWAKDAGRALGVSPDVLSAQAALESGWGQRPLRAADGSDSHNLFGVKATGAWQGDVVSAVTTEVEGDGAVKKTEAFRRYNDEGASFRDLVQLLQGAPRYHAALNTGSDARAYGQALMRGGYATDPAYADKLVRIATRIRAED</sequence>
<name>B7XH71_9SPHN</name>
<dbReference type="InterPro" id="IPR002901">
    <property type="entry name" value="MGlyc_endo_b_GlcNAc-like_dom"/>
</dbReference>
<dbReference type="Gene3D" id="2.10.70.40">
    <property type="entry name" value="peptidoglycan hydrolase"/>
    <property type="match status" value="1"/>
</dbReference>
<dbReference type="AlphaFoldDB" id="B7XH71"/>
<dbReference type="GO" id="GO:0071973">
    <property type="term" value="P:bacterial-type flagellum-dependent cell motility"/>
    <property type="evidence" value="ECO:0007669"/>
    <property type="project" value="TreeGrafter"/>
</dbReference>
<keyword evidence="1 3" id="KW-0378">Hydrolase</keyword>
<gene>
    <name evidence="3" type="primary">flgJ</name>
</gene>
<organism evidence="3">
    <name type="scientific">Sphingomonas sp. A1</name>
    <dbReference type="NCBI Taxonomy" id="90322"/>
    <lineage>
        <taxon>Bacteria</taxon>
        <taxon>Pseudomonadati</taxon>
        <taxon>Pseudomonadota</taxon>
        <taxon>Alphaproteobacteria</taxon>
        <taxon>Sphingomonadales</taxon>
        <taxon>Sphingomonadaceae</taxon>
        <taxon>Sphingomonas</taxon>
    </lineage>
</organism>
<evidence type="ECO:0000313" key="3">
    <source>
        <dbReference type="EMBL" id="BAH11454.1"/>
    </source>
</evidence>
<accession>B7XH71</accession>
<dbReference type="EMBL" id="LC043068">
    <property type="protein sequence ID" value="BAH11454.1"/>
    <property type="molecule type" value="Genomic_DNA"/>
</dbReference>
<dbReference type="SMART" id="SM00047">
    <property type="entry name" value="LYZ2"/>
    <property type="match status" value="1"/>
</dbReference>
<protein>
    <submittedName>
        <fullName evidence="3">Peptidoglycan hydrolase FlgJ</fullName>
    </submittedName>
</protein>
<dbReference type="PRINTS" id="PR01002">
    <property type="entry name" value="FLGFLGJ"/>
</dbReference>
<feature type="domain" description="Mannosyl-glycoprotein endo-beta-N-acetylglucosamidase-like" evidence="2">
    <location>
        <begin position="91"/>
        <end position="249"/>
    </location>
</feature>
<proteinExistence type="predicted"/>